<dbReference type="EMBL" id="JAAAMJ010000012">
    <property type="protein sequence ID" value="NDV87969.1"/>
    <property type="molecule type" value="Genomic_DNA"/>
</dbReference>
<protein>
    <submittedName>
        <fullName evidence="2">Uncharacterized protein</fullName>
    </submittedName>
</protein>
<feature type="region of interest" description="Disordered" evidence="1">
    <location>
        <begin position="1"/>
        <end position="22"/>
    </location>
</feature>
<sequence length="107" mass="12637">MCPMREPERQHAPKGELDHQAGHRHAVRSVMSLRHFFSPSDEIRQEVTALVTLHGPEGAWLMAQERRRDAQENVGWLEPAELKRRVRYWNSVIGEIERQTRYCHQVE</sequence>
<evidence type="ECO:0000313" key="2">
    <source>
        <dbReference type="EMBL" id="NDV87969.1"/>
    </source>
</evidence>
<dbReference type="Proteomes" id="UP000476332">
    <property type="component" value="Unassembled WGS sequence"/>
</dbReference>
<accession>A0A6L9MJG6</accession>
<evidence type="ECO:0000313" key="3">
    <source>
        <dbReference type="Proteomes" id="UP000476332"/>
    </source>
</evidence>
<comment type="caution">
    <text evidence="2">The sequence shown here is derived from an EMBL/GenBank/DDBJ whole genome shotgun (WGS) entry which is preliminary data.</text>
</comment>
<reference evidence="2 3" key="1">
    <citation type="submission" date="2020-01" db="EMBL/GenBank/DDBJ databases">
        <title>Genomes of bacteria type strains.</title>
        <authorList>
            <person name="Chen J."/>
            <person name="Zhu S."/>
            <person name="Chen J."/>
        </authorList>
    </citation>
    <scope>NUCLEOTIDE SEQUENCE [LARGE SCALE GENOMIC DNA]</scope>
    <source>
        <strain evidence="2 3">KCTC 52919</strain>
    </source>
</reference>
<dbReference type="AlphaFoldDB" id="A0A6L9MJG6"/>
<evidence type="ECO:0000256" key="1">
    <source>
        <dbReference type="SAM" id="MobiDB-lite"/>
    </source>
</evidence>
<name>A0A6L9MJG6_9HYPH</name>
<organism evidence="2 3">
    <name type="scientific">Aurantimonas aggregata</name>
    <dbReference type="NCBI Taxonomy" id="2047720"/>
    <lineage>
        <taxon>Bacteria</taxon>
        <taxon>Pseudomonadati</taxon>
        <taxon>Pseudomonadota</taxon>
        <taxon>Alphaproteobacteria</taxon>
        <taxon>Hyphomicrobiales</taxon>
        <taxon>Aurantimonadaceae</taxon>
        <taxon>Aurantimonas</taxon>
    </lineage>
</organism>
<feature type="compositionally biased region" description="Basic and acidic residues" evidence="1">
    <location>
        <begin position="1"/>
        <end position="21"/>
    </location>
</feature>
<keyword evidence="3" id="KW-1185">Reference proteome</keyword>
<proteinExistence type="predicted"/>
<gene>
    <name evidence="2" type="ORF">GTW51_14785</name>
</gene>